<dbReference type="AlphaFoldDB" id="A0A498IR31"/>
<dbReference type="STRING" id="3750.A0A498IR31"/>
<dbReference type="EMBL" id="RDQH01000336">
    <property type="protein sequence ID" value="RXH85669.1"/>
    <property type="molecule type" value="Genomic_DNA"/>
</dbReference>
<evidence type="ECO:0000256" key="1">
    <source>
        <dbReference type="ARBA" id="ARBA00001974"/>
    </source>
</evidence>
<keyword evidence="6" id="KW-0521">NADP</keyword>
<dbReference type="GO" id="GO:0103075">
    <property type="term" value="F:indole-3-pyruvate monooxygenase activity"/>
    <property type="evidence" value="ECO:0007669"/>
    <property type="project" value="UniProtKB-EC"/>
</dbReference>
<comment type="catalytic activity">
    <reaction evidence="10">
        <text>indole-3-pyruvate + NADPH + O2 + H(+) = (indol-3-yl)acetate + CO2 + NADP(+) + H2O</text>
        <dbReference type="Rhea" id="RHEA:34331"/>
        <dbReference type="ChEBI" id="CHEBI:15377"/>
        <dbReference type="ChEBI" id="CHEBI:15378"/>
        <dbReference type="ChEBI" id="CHEBI:15379"/>
        <dbReference type="ChEBI" id="CHEBI:16526"/>
        <dbReference type="ChEBI" id="CHEBI:17640"/>
        <dbReference type="ChEBI" id="CHEBI:30854"/>
        <dbReference type="ChEBI" id="CHEBI:57783"/>
        <dbReference type="ChEBI" id="CHEBI:58349"/>
        <dbReference type="EC" id="1.14.13.168"/>
    </reaction>
</comment>
<evidence type="ECO:0000256" key="6">
    <source>
        <dbReference type="ARBA" id="ARBA00022857"/>
    </source>
</evidence>
<dbReference type="PRINTS" id="PR00368">
    <property type="entry name" value="FADPNR"/>
</dbReference>
<gene>
    <name evidence="11" type="ORF">DVH24_009490</name>
</gene>
<dbReference type="GO" id="GO:0050660">
    <property type="term" value="F:flavin adenine dinucleotide binding"/>
    <property type="evidence" value="ECO:0007669"/>
    <property type="project" value="TreeGrafter"/>
</dbReference>
<dbReference type="PRINTS" id="PR00469">
    <property type="entry name" value="PNDRDTASEII"/>
</dbReference>
<evidence type="ECO:0000256" key="9">
    <source>
        <dbReference type="ARBA" id="ARBA00039148"/>
    </source>
</evidence>
<protein>
    <recommendedName>
        <fullName evidence="9">indole-3-pyruvate monooxygenase</fullName>
        <ecNumber evidence="9">1.14.13.168</ecNumber>
    </recommendedName>
</protein>
<comment type="similarity">
    <text evidence="3">Belongs to the FMO family.</text>
</comment>
<comment type="caution">
    <text evidence="11">The sequence shown here is derived from an EMBL/GenBank/DDBJ whole genome shotgun (WGS) entry which is preliminary data.</text>
</comment>
<accession>A0A498IR31</accession>
<keyword evidence="12" id="KW-1185">Reference proteome</keyword>
<dbReference type="PANTHER" id="PTHR43539:SF9">
    <property type="entry name" value="INDOLE-3-PYRUVATE MONOOXYGENASE YUCCA11-RELATED"/>
    <property type="match status" value="1"/>
</dbReference>
<keyword evidence="8" id="KW-0073">Auxin biosynthesis</keyword>
<dbReference type="Pfam" id="PF13738">
    <property type="entry name" value="Pyr_redox_3"/>
    <property type="match status" value="2"/>
</dbReference>
<reference evidence="11 12" key="1">
    <citation type="submission" date="2018-10" db="EMBL/GenBank/DDBJ databases">
        <title>A high-quality apple genome assembly.</title>
        <authorList>
            <person name="Hu J."/>
        </authorList>
    </citation>
    <scope>NUCLEOTIDE SEQUENCE [LARGE SCALE GENOMIC DNA]</scope>
    <source>
        <strain evidence="12">cv. HFTH1</strain>
        <tissue evidence="11">Young leaf</tissue>
    </source>
</reference>
<evidence type="ECO:0000256" key="8">
    <source>
        <dbReference type="ARBA" id="ARBA00023070"/>
    </source>
</evidence>
<sequence length="753" mass="83581">MEEVQVIIVGAGPAGLATSACLNHLKISNVVLEREDCYASLWKKRSYDRLKLHLAKEFCELPYMTFPSNAPTYIPKDMFVQYLETNVSQLGINPKCNQNVKSALYEVDINKWRVTAENTLLGAQEEYLGKFLVVASGENSIGYVPEVHGLDEFKGEAIHSSNYENGKKYGGKNVLVVGSGNSGMEIAYDLSNSGANTSIVIRSPVHVLNKEIVHFGMVSLKFLPLNIVDKAVVLLGKLKYGDLTKYGIRKPKEGPFFLKAAKGRAPTIDVGSINKIKTGEIKVLPSITSIDGDLIRFQNGNVDSYNAIIFATGYKSSVLNWLQDDNHYFNENGMPQKSFPNHWKSEKKGLYSAGFSRRGLFGIAYDARSIAEDIKMEEVQVVIVGAGPAGLATSACLNHLKIPNVVLEREDCYASLWKKKSYDRLKLHLAKEFCELPYMPFPSNAPTYIPKDMFVQYLDNYVSQFKINPKCNRSVKSAFFDANVEKWRVTVENILSGEQEIYLGKFLVVASGENSVGYIPHVQGLDGFKGEAVHSSKYENGRKYSGKNVLVVGSGNSGMEIAYDLSNSGANTSIVVRSPVHVLNKEIVHFGMVLLKFIPLKMVDKVVVRLGKLKYGNLSKFGIRRPKEGPFYLKATKGRSATIDVGCIKKIKTAEIKVLPSITSIDGNLIKFANGNYNWYDAIIFATGYSSSVLNWFKDDNDYFDDNGMPRKSFPNHWKSEKGLYSAGFSRRGLFGIADDAQCIANDISSCLN</sequence>
<dbReference type="Proteomes" id="UP000290289">
    <property type="component" value="Chromosome 10"/>
</dbReference>
<evidence type="ECO:0000256" key="5">
    <source>
        <dbReference type="ARBA" id="ARBA00022827"/>
    </source>
</evidence>
<keyword evidence="4" id="KW-0285">Flavoprotein</keyword>
<name>A0A498IR31_MALDO</name>
<comment type="cofactor">
    <cofactor evidence="1">
        <name>FAD</name>
        <dbReference type="ChEBI" id="CHEBI:57692"/>
    </cofactor>
</comment>
<dbReference type="SUPFAM" id="SSF51905">
    <property type="entry name" value="FAD/NAD(P)-binding domain"/>
    <property type="match status" value="4"/>
</dbReference>
<comment type="pathway">
    <text evidence="2">Plant hormone metabolism; auxin biosynthesis.</text>
</comment>
<evidence type="ECO:0000256" key="4">
    <source>
        <dbReference type="ARBA" id="ARBA00022630"/>
    </source>
</evidence>
<evidence type="ECO:0000313" key="12">
    <source>
        <dbReference type="Proteomes" id="UP000290289"/>
    </source>
</evidence>
<dbReference type="EC" id="1.14.13.168" evidence="9"/>
<dbReference type="PANTHER" id="PTHR43539">
    <property type="entry name" value="FLAVIN-BINDING MONOOXYGENASE-LIKE PROTEIN (AFU_ORTHOLOGUE AFUA_4G09220)"/>
    <property type="match status" value="1"/>
</dbReference>
<evidence type="ECO:0000256" key="7">
    <source>
        <dbReference type="ARBA" id="ARBA00023002"/>
    </source>
</evidence>
<evidence type="ECO:0000256" key="3">
    <source>
        <dbReference type="ARBA" id="ARBA00009183"/>
    </source>
</evidence>
<proteinExistence type="inferred from homology"/>
<dbReference type="InterPro" id="IPR036188">
    <property type="entry name" value="FAD/NAD-bd_sf"/>
</dbReference>
<dbReference type="GO" id="GO:0009851">
    <property type="term" value="P:auxin biosynthetic process"/>
    <property type="evidence" value="ECO:0007669"/>
    <property type="project" value="UniProtKB-KW"/>
</dbReference>
<evidence type="ECO:0000256" key="10">
    <source>
        <dbReference type="ARBA" id="ARBA00047707"/>
    </source>
</evidence>
<organism evidence="11 12">
    <name type="scientific">Malus domestica</name>
    <name type="common">Apple</name>
    <name type="synonym">Pyrus malus</name>
    <dbReference type="NCBI Taxonomy" id="3750"/>
    <lineage>
        <taxon>Eukaryota</taxon>
        <taxon>Viridiplantae</taxon>
        <taxon>Streptophyta</taxon>
        <taxon>Embryophyta</taxon>
        <taxon>Tracheophyta</taxon>
        <taxon>Spermatophyta</taxon>
        <taxon>Magnoliopsida</taxon>
        <taxon>eudicotyledons</taxon>
        <taxon>Gunneridae</taxon>
        <taxon>Pentapetalae</taxon>
        <taxon>rosids</taxon>
        <taxon>fabids</taxon>
        <taxon>Rosales</taxon>
        <taxon>Rosaceae</taxon>
        <taxon>Amygdaloideae</taxon>
        <taxon>Maleae</taxon>
        <taxon>Malus</taxon>
    </lineage>
</organism>
<dbReference type="Gene3D" id="3.50.50.60">
    <property type="entry name" value="FAD/NAD(P)-binding domain"/>
    <property type="match status" value="2"/>
</dbReference>
<keyword evidence="5" id="KW-0274">FAD</keyword>
<evidence type="ECO:0000313" key="11">
    <source>
        <dbReference type="EMBL" id="RXH85669.1"/>
    </source>
</evidence>
<evidence type="ECO:0000256" key="2">
    <source>
        <dbReference type="ARBA" id="ARBA00004814"/>
    </source>
</evidence>
<dbReference type="InterPro" id="IPR050982">
    <property type="entry name" value="Auxin_biosynth/cation_transpt"/>
</dbReference>
<keyword evidence="7" id="KW-0560">Oxidoreductase</keyword>